<name>A0A0B7NZ51_PROFF</name>
<gene>
    <name evidence="1" type="ORF">PFCIRM138_08450</name>
</gene>
<sequence>MGLGPAMPLRRREYISADQNALTLFQDQVIRRHLSCITPHAVPLIANT</sequence>
<organism evidence="1">
    <name type="scientific">Propionibacterium freudenreichii subsp. freudenreichii</name>
    <dbReference type="NCBI Taxonomy" id="66712"/>
    <lineage>
        <taxon>Bacteria</taxon>
        <taxon>Bacillati</taxon>
        <taxon>Actinomycetota</taxon>
        <taxon>Actinomycetes</taxon>
        <taxon>Propionibacteriales</taxon>
        <taxon>Propionibacteriaceae</taxon>
        <taxon>Propionibacterium</taxon>
    </lineage>
</organism>
<evidence type="ECO:0000313" key="1">
    <source>
        <dbReference type="EMBL" id="CEP26604.1"/>
    </source>
</evidence>
<dbReference type="EMBL" id="LM676415">
    <property type="protein sequence ID" value="CEP26604.1"/>
    <property type="molecule type" value="Genomic_DNA"/>
</dbReference>
<accession>A0A0B7NZ51</accession>
<protein>
    <submittedName>
        <fullName evidence="1">Uncharacterized protein</fullName>
    </submittedName>
</protein>
<proteinExistence type="predicted"/>
<reference evidence="1" key="1">
    <citation type="submission" date="2014-08" db="EMBL/GenBank/DDBJ databases">
        <authorList>
            <person name="Falentin Helene"/>
        </authorList>
    </citation>
    <scope>NUCLEOTIDE SEQUENCE</scope>
</reference>
<dbReference type="AlphaFoldDB" id="A0A0B7NZ51"/>